<sequence length="80" mass="9463">MSIFEKFLDIEQKYNVRLHEGENFKQALYNGRMTDSDECIIEKIELVLKHYPDKKNLTLSTYESDETSEVQFCYAVVVPH</sequence>
<dbReference type="EMBL" id="VHGY01000065">
    <property type="protein sequence ID" value="TPU60519.1"/>
    <property type="molecule type" value="Genomic_DNA"/>
</dbReference>
<dbReference type="EMBL" id="AAYLMQ010000066">
    <property type="protein sequence ID" value="EGY2379143.1"/>
    <property type="molecule type" value="Genomic_DNA"/>
</dbReference>
<evidence type="ECO:0000313" key="2">
    <source>
        <dbReference type="EMBL" id="EGY2379400.1"/>
    </source>
</evidence>
<organism evidence="3 4">
    <name type="scientific">Acinetobacter baumannii</name>
    <dbReference type="NCBI Taxonomy" id="470"/>
    <lineage>
        <taxon>Bacteria</taxon>
        <taxon>Pseudomonadati</taxon>
        <taxon>Pseudomonadota</taxon>
        <taxon>Gammaproteobacteria</taxon>
        <taxon>Moraxellales</taxon>
        <taxon>Moraxellaceae</taxon>
        <taxon>Acinetobacter</taxon>
        <taxon>Acinetobacter calcoaceticus/baumannii complex</taxon>
    </lineage>
</organism>
<accession>A0A8B5UCY6</accession>
<reference evidence="3 4" key="1">
    <citation type="submission" date="2019-06" db="EMBL/GenBank/DDBJ databases">
        <title>A Diverse Panel of Clinical Acinetobacter baumannii for Research Use.</title>
        <authorList>
            <person name="Mcgann P."/>
            <person name="Snesrud E."/>
            <person name="Galac M.R."/>
        </authorList>
    </citation>
    <scope>NUCLEOTIDE SEQUENCE [LARGE SCALE GENOMIC DNA]</scope>
    <source>
        <strain evidence="3 4">MRSN14237</strain>
    </source>
</reference>
<reference evidence="1" key="2">
    <citation type="submission" date="2020-12" db="EMBL/GenBank/DDBJ databases">
        <authorList>
            <consortium name="Clinical and Environmental Microbiology Branch: Whole genome sequencing antimicrobial resistance pathogens in the healthcare setting"/>
        </authorList>
    </citation>
    <scope>NUCLEOTIDE SEQUENCE</scope>
    <source>
        <strain evidence="1">2018HL-00813</strain>
    </source>
</reference>
<evidence type="ECO:0000313" key="1">
    <source>
        <dbReference type="EMBL" id="EGY2379143.1"/>
    </source>
</evidence>
<name>A0A8B5UCY6_ACIBA</name>
<evidence type="ECO:0000313" key="3">
    <source>
        <dbReference type="EMBL" id="TPU60519.1"/>
    </source>
</evidence>
<dbReference type="Proteomes" id="UP000315888">
    <property type="component" value="Unassembled WGS sequence"/>
</dbReference>
<proteinExistence type="predicted"/>
<dbReference type="EMBL" id="AAYLMQ010000104">
    <property type="protein sequence ID" value="EGY2379400.1"/>
    <property type="molecule type" value="Genomic_DNA"/>
</dbReference>
<comment type="caution">
    <text evidence="3">The sequence shown here is derived from an EMBL/GenBank/DDBJ whole genome shotgun (WGS) entry which is preliminary data.</text>
</comment>
<gene>
    <name evidence="3" type="ORF">FJU42_18590</name>
    <name evidence="1" type="ORF">JHZ39_003578</name>
    <name evidence="2" type="ORF">JHZ39_003849</name>
</gene>
<evidence type="ECO:0000313" key="4">
    <source>
        <dbReference type="Proteomes" id="UP000315888"/>
    </source>
</evidence>
<protein>
    <submittedName>
        <fullName evidence="3">Uncharacterized protein</fullName>
    </submittedName>
</protein>
<dbReference type="RefSeq" id="WP_032000428.1">
    <property type="nucleotide sequence ID" value="NZ_CAJHFX010000024.1"/>
</dbReference>
<dbReference type="AlphaFoldDB" id="A0A8B5UCY6"/>